<dbReference type="AlphaFoldDB" id="A0A852UZC2"/>
<evidence type="ECO:0000256" key="1">
    <source>
        <dbReference type="SAM" id="MobiDB-lite"/>
    </source>
</evidence>
<dbReference type="Proteomes" id="UP000576393">
    <property type="component" value="Unassembled WGS sequence"/>
</dbReference>
<feature type="region of interest" description="Disordered" evidence="1">
    <location>
        <begin position="36"/>
        <end position="56"/>
    </location>
</feature>
<protein>
    <submittedName>
        <fullName evidence="2">RimJ/RimL family protein N-acetyltransferase</fullName>
    </submittedName>
</protein>
<dbReference type="SUPFAM" id="SSF55729">
    <property type="entry name" value="Acyl-CoA N-acyltransferases (Nat)"/>
    <property type="match status" value="1"/>
</dbReference>
<reference evidence="2 3" key="1">
    <citation type="submission" date="2020-07" db="EMBL/GenBank/DDBJ databases">
        <title>Sequencing the genomes of 1000 actinobacteria strains.</title>
        <authorList>
            <person name="Klenk H.-P."/>
        </authorList>
    </citation>
    <scope>NUCLEOTIDE SEQUENCE [LARGE SCALE GENOMIC DNA]</scope>
    <source>
        <strain evidence="2 3">DSM 45763</strain>
    </source>
</reference>
<keyword evidence="2" id="KW-0808">Transferase</keyword>
<evidence type="ECO:0000313" key="2">
    <source>
        <dbReference type="EMBL" id="NYF42842.1"/>
    </source>
</evidence>
<accession>A0A852UZC2</accession>
<dbReference type="RefSeq" id="WP_179825666.1">
    <property type="nucleotide sequence ID" value="NZ_JACCCO010000002.1"/>
</dbReference>
<dbReference type="EMBL" id="JACCCO010000002">
    <property type="protein sequence ID" value="NYF42842.1"/>
    <property type="molecule type" value="Genomic_DNA"/>
</dbReference>
<dbReference type="Gene3D" id="3.40.630.30">
    <property type="match status" value="1"/>
</dbReference>
<evidence type="ECO:0000313" key="3">
    <source>
        <dbReference type="Proteomes" id="UP000576393"/>
    </source>
</evidence>
<gene>
    <name evidence="2" type="ORF">HDA43_005043</name>
</gene>
<organism evidence="2 3">
    <name type="scientific">Streptosporangium sandarakinum</name>
    <dbReference type="NCBI Taxonomy" id="1260955"/>
    <lineage>
        <taxon>Bacteria</taxon>
        <taxon>Bacillati</taxon>
        <taxon>Actinomycetota</taxon>
        <taxon>Actinomycetes</taxon>
        <taxon>Streptosporangiales</taxon>
        <taxon>Streptosporangiaceae</taxon>
        <taxon>Streptosporangium</taxon>
    </lineage>
</organism>
<name>A0A852UZC2_9ACTN</name>
<dbReference type="InterPro" id="IPR016181">
    <property type="entry name" value="Acyl_CoA_acyltransferase"/>
</dbReference>
<sequence>MSRRVAEKAGFVVEATLRRRLLHRGMRVDVWVGSPLRDEAGRRTRTGSAADGPGAA</sequence>
<keyword evidence="3" id="KW-1185">Reference proteome</keyword>
<comment type="caution">
    <text evidence="2">The sequence shown here is derived from an EMBL/GenBank/DDBJ whole genome shotgun (WGS) entry which is preliminary data.</text>
</comment>
<proteinExistence type="predicted"/>
<dbReference type="GO" id="GO:0016740">
    <property type="term" value="F:transferase activity"/>
    <property type="evidence" value="ECO:0007669"/>
    <property type="project" value="UniProtKB-KW"/>
</dbReference>